<feature type="transmembrane region" description="Helical" evidence="1">
    <location>
        <begin position="71"/>
        <end position="96"/>
    </location>
</feature>
<dbReference type="GO" id="GO:0019645">
    <property type="term" value="P:anaerobic electron transport chain"/>
    <property type="evidence" value="ECO:0007669"/>
    <property type="project" value="InterPro"/>
</dbReference>
<gene>
    <name evidence="2" type="ORF">IAA69_09060</name>
</gene>
<sequence length="302" mass="32204">MEMEWPLILFTFFVCLASGILLGQGVMTVLGKGKSMQLASLVSSLVALAVGGISVFFHLQHWERIFNGFGHITSGITLEFIGCVVFFVVLVVYFLMMRRAEDGMAPKWCGVLAIIMGVAMPAITGDSYLMEAIPVWDTFLLPVYYVFNAVFFGGLSVLVIAALTKCDDVNDTAIWLAIGGGVATAVALIAYAVFINSLGGVYSDITYYFDPTLPDSSMIDVQEDFVGTVLAGSNAPLFWIGAVIVGVALPVVAAFMAKRALAGGKQQQVLPLAGAGLACALAGGICWRMILYMVAVSIFALY</sequence>
<reference evidence="2" key="1">
    <citation type="submission" date="2020-10" db="EMBL/GenBank/DDBJ databases">
        <authorList>
            <person name="Gilroy R."/>
        </authorList>
    </citation>
    <scope>NUCLEOTIDE SEQUENCE</scope>
    <source>
        <strain evidence="2">ChiGjej1B1-2707</strain>
    </source>
</reference>
<dbReference type="AlphaFoldDB" id="A0A9D1A1Z2"/>
<evidence type="ECO:0000256" key="1">
    <source>
        <dbReference type="SAM" id="Phobius"/>
    </source>
</evidence>
<reference evidence="2" key="2">
    <citation type="journal article" date="2021" name="PeerJ">
        <title>Extensive microbial diversity within the chicken gut microbiome revealed by metagenomics and culture.</title>
        <authorList>
            <person name="Gilroy R."/>
            <person name="Ravi A."/>
            <person name="Getino M."/>
            <person name="Pursley I."/>
            <person name="Horton D.L."/>
            <person name="Alikhan N.F."/>
            <person name="Baker D."/>
            <person name="Gharbi K."/>
            <person name="Hall N."/>
            <person name="Watson M."/>
            <person name="Adriaenssens E.M."/>
            <person name="Foster-Nyarko E."/>
            <person name="Jarju S."/>
            <person name="Secka A."/>
            <person name="Antonio M."/>
            <person name="Oren A."/>
            <person name="Chaudhuri R.R."/>
            <person name="La Ragione R."/>
            <person name="Hildebrand F."/>
            <person name="Pallen M.J."/>
        </authorList>
    </citation>
    <scope>NUCLEOTIDE SEQUENCE</scope>
    <source>
        <strain evidence="2">ChiGjej1B1-2707</strain>
    </source>
</reference>
<name>A0A9D1A1Z2_9ACTN</name>
<feature type="transmembrane region" description="Helical" evidence="1">
    <location>
        <begin position="269"/>
        <end position="301"/>
    </location>
</feature>
<keyword evidence="1" id="KW-1133">Transmembrane helix</keyword>
<organism evidence="2 3">
    <name type="scientific">Candidatus Aveggerthella stercoripullorum</name>
    <dbReference type="NCBI Taxonomy" id="2840688"/>
    <lineage>
        <taxon>Bacteria</taxon>
        <taxon>Bacillati</taxon>
        <taxon>Actinomycetota</taxon>
        <taxon>Coriobacteriia</taxon>
        <taxon>Eggerthellales</taxon>
        <taxon>Eggerthellaceae</taxon>
        <taxon>Eggerthellaceae incertae sedis</taxon>
        <taxon>Candidatus Aveggerthella</taxon>
    </lineage>
</organism>
<feature type="transmembrane region" description="Helical" evidence="1">
    <location>
        <begin position="6"/>
        <end position="26"/>
    </location>
</feature>
<comment type="caution">
    <text evidence="2">The sequence shown here is derived from an EMBL/GenBank/DDBJ whole genome shotgun (WGS) entry which is preliminary data.</text>
</comment>
<feature type="transmembrane region" description="Helical" evidence="1">
    <location>
        <begin position="108"/>
        <end position="130"/>
    </location>
</feature>
<dbReference type="InterPro" id="IPR007059">
    <property type="entry name" value="DmsC"/>
</dbReference>
<keyword evidence="1" id="KW-0472">Membrane</keyword>
<feature type="transmembrane region" description="Helical" evidence="1">
    <location>
        <begin position="142"/>
        <end position="161"/>
    </location>
</feature>
<feature type="transmembrane region" description="Helical" evidence="1">
    <location>
        <begin position="38"/>
        <end position="59"/>
    </location>
</feature>
<feature type="transmembrane region" description="Helical" evidence="1">
    <location>
        <begin position="173"/>
        <end position="194"/>
    </location>
</feature>
<evidence type="ECO:0000313" key="2">
    <source>
        <dbReference type="EMBL" id="HIR02391.1"/>
    </source>
</evidence>
<protein>
    <submittedName>
        <fullName evidence="2">Uncharacterized protein</fullName>
    </submittedName>
</protein>
<dbReference type="Pfam" id="PF04976">
    <property type="entry name" value="DmsC"/>
    <property type="match status" value="1"/>
</dbReference>
<proteinExistence type="predicted"/>
<dbReference type="EMBL" id="DVGB01000109">
    <property type="protein sequence ID" value="HIR02391.1"/>
    <property type="molecule type" value="Genomic_DNA"/>
</dbReference>
<dbReference type="GO" id="GO:0016020">
    <property type="term" value="C:membrane"/>
    <property type="evidence" value="ECO:0007669"/>
    <property type="project" value="InterPro"/>
</dbReference>
<keyword evidence="1" id="KW-0812">Transmembrane</keyword>
<feature type="transmembrane region" description="Helical" evidence="1">
    <location>
        <begin position="237"/>
        <end position="257"/>
    </location>
</feature>
<dbReference type="Proteomes" id="UP000824261">
    <property type="component" value="Unassembled WGS sequence"/>
</dbReference>
<accession>A0A9D1A1Z2</accession>
<evidence type="ECO:0000313" key="3">
    <source>
        <dbReference type="Proteomes" id="UP000824261"/>
    </source>
</evidence>